<organism evidence="1 2">
    <name type="scientific">Irpex rosettiformis</name>
    <dbReference type="NCBI Taxonomy" id="378272"/>
    <lineage>
        <taxon>Eukaryota</taxon>
        <taxon>Fungi</taxon>
        <taxon>Dikarya</taxon>
        <taxon>Basidiomycota</taxon>
        <taxon>Agaricomycotina</taxon>
        <taxon>Agaricomycetes</taxon>
        <taxon>Polyporales</taxon>
        <taxon>Irpicaceae</taxon>
        <taxon>Irpex</taxon>
    </lineage>
</organism>
<name>A0ACB8TWF4_9APHY</name>
<reference evidence="1" key="1">
    <citation type="journal article" date="2021" name="Environ. Microbiol.">
        <title>Gene family expansions and transcriptome signatures uncover fungal adaptations to wood decay.</title>
        <authorList>
            <person name="Hage H."/>
            <person name="Miyauchi S."/>
            <person name="Viragh M."/>
            <person name="Drula E."/>
            <person name="Min B."/>
            <person name="Chaduli D."/>
            <person name="Navarro D."/>
            <person name="Favel A."/>
            <person name="Norest M."/>
            <person name="Lesage-Meessen L."/>
            <person name="Balint B."/>
            <person name="Merenyi Z."/>
            <person name="de Eugenio L."/>
            <person name="Morin E."/>
            <person name="Martinez A.T."/>
            <person name="Baldrian P."/>
            <person name="Stursova M."/>
            <person name="Martinez M.J."/>
            <person name="Novotny C."/>
            <person name="Magnuson J.K."/>
            <person name="Spatafora J.W."/>
            <person name="Maurice S."/>
            <person name="Pangilinan J."/>
            <person name="Andreopoulos W."/>
            <person name="LaButti K."/>
            <person name="Hundley H."/>
            <person name="Na H."/>
            <person name="Kuo A."/>
            <person name="Barry K."/>
            <person name="Lipzen A."/>
            <person name="Henrissat B."/>
            <person name="Riley R."/>
            <person name="Ahrendt S."/>
            <person name="Nagy L.G."/>
            <person name="Grigoriev I.V."/>
            <person name="Martin F."/>
            <person name="Rosso M.N."/>
        </authorList>
    </citation>
    <scope>NUCLEOTIDE SEQUENCE</scope>
    <source>
        <strain evidence="1">CBS 384.51</strain>
    </source>
</reference>
<protein>
    <submittedName>
        <fullName evidence="1">Uncharacterized protein</fullName>
    </submittedName>
</protein>
<gene>
    <name evidence="1" type="ORF">BDY19DRAFT_960779</name>
</gene>
<comment type="caution">
    <text evidence="1">The sequence shown here is derived from an EMBL/GenBank/DDBJ whole genome shotgun (WGS) entry which is preliminary data.</text>
</comment>
<accession>A0ACB8TWF4</accession>
<proteinExistence type="predicted"/>
<evidence type="ECO:0000313" key="1">
    <source>
        <dbReference type="EMBL" id="KAI0086310.1"/>
    </source>
</evidence>
<sequence length="352" mass="38219">MSDIQLPQKQKAWQVVRKGLPKDAVVLNEQADVPSKLGPGDVLIKVQAAAFNPVGYKLMGLLPNFIAKRPYVAEHDFAGIVVNGNGTEFQNGQEVYGLVSADVTFKTQQGALQEYLVAPASHVVSRPANLKPTEAAGLALVGLTAYQCLFNIAKLEPGQSIFINGGSTSVGIAAIQLAKAIGCTVTVSASGQKEELLKSLGVDHFIDYKKAPVYKQLEENPPSPKFHFLLEAVGITDVTLYTHCEKYLAPGGIFLSVGPYPHGFHGFLEALHLTFEAFLRPKFLGGVKRKFILTTTLPFEDFKTYAQYVADSKVKPVVDSVFAFEDVQKAYDRVLSQHATGKVVVKVDPNVE</sequence>
<dbReference type="Proteomes" id="UP001055072">
    <property type="component" value="Unassembled WGS sequence"/>
</dbReference>
<keyword evidence="2" id="KW-1185">Reference proteome</keyword>
<dbReference type="EMBL" id="MU274924">
    <property type="protein sequence ID" value="KAI0086310.1"/>
    <property type="molecule type" value="Genomic_DNA"/>
</dbReference>
<evidence type="ECO:0000313" key="2">
    <source>
        <dbReference type="Proteomes" id="UP001055072"/>
    </source>
</evidence>